<dbReference type="EMBL" id="CP151407">
    <property type="protein sequence ID" value="WZJ23447.1"/>
    <property type="molecule type" value="Genomic_DNA"/>
</dbReference>
<name>A0ABZ2XNI8_9RHOO</name>
<evidence type="ECO:0000313" key="1">
    <source>
        <dbReference type="EMBL" id="WZJ23447.1"/>
    </source>
</evidence>
<keyword evidence="1" id="KW-0614">Plasmid</keyword>
<geneLocation type="plasmid" evidence="1 2">
    <name>unnamed1</name>
</geneLocation>
<keyword evidence="2" id="KW-1185">Reference proteome</keyword>
<accession>A0ABZ2XNI8</accession>
<dbReference type="RefSeq" id="WP_232058924.1">
    <property type="nucleotide sequence ID" value="NZ_CP151407.1"/>
</dbReference>
<dbReference type="Proteomes" id="UP001479520">
    <property type="component" value="Plasmid unnamed1"/>
</dbReference>
<evidence type="ECO:0000313" key="2">
    <source>
        <dbReference type="Proteomes" id="UP001479520"/>
    </source>
</evidence>
<organism evidence="1 2">
    <name type="scientific">Azonexus hydrophilus</name>
    <dbReference type="NCBI Taxonomy" id="418702"/>
    <lineage>
        <taxon>Bacteria</taxon>
        <taxon>Pseudomonadati</taxon>
        <taxon>Pseudomonadota</taxon>
        <taxon>Betaproteobacteria</taxon>
        <taxon>Rhodocyclales</taxon>
        <taxon>Azonexaceae</taxon>
        <taxon>Azonexus</taxon>
    </lineage>
</organism>
<dbReference type="Gene3D" id="1.10.260.40">
    <property type="entry name" value="lambda repressor-like DNA-binding domains"/>
    <property type="match status" value="1"/>
</dbReference>
<sequence length="92" mass="10257">MKVISERITQPTPTEVRIAREHAGLTQAQAAELVSTAKTKPYRTWSGYETTDTENVNARAIPLATWELFLLLTNQHPSMKLSFRRGGKSGAE</sequence>
<protein>
    <submittedName>
        <fullName evidence="1">Helix-turn-helix domain-containing protein</fullName>
    </submittedName>
</protein>
<gene>
    <name evidence="1" type="ORF">AADV58_16960</name>
</gene>
<dbReference type="InterPro" id="IPR010982">
    <property type="entry name" value="Lambda_DNA-bd_dom_sf"/>
</dbReference>
<proteinExistence type="predicted"/>
<reference evidence="1 2" key="1">
    <citation type="submission" date="2024-04" db="EMBL/GenBank/DDBJ databases">
        <title>Dissimilatory iodate-reducing microorganisms contribute to the enrichment of iodine in groundwater.</title>
        <authorList>
            <person name="Jiang Z."/>
        </authorList>
    </citation>
    <scope>NUCLEOTIDE SEQUENCE [LARGE SCALE GENOMIC DNA]</scope>
    <source>
        <strain evidence="1 2">NCP973</strain>
        <plasmid evidence="1 2">unnamed1</plasmid>
    </source>
</reference>